<evidence type="ECO:0000313" key="2">
    <source>
        <dbReference type="EMBL" id="MCF7560923.1"/>
    </source>
</evidence>
<organism evidence="2 3">
    <name type="scientific">Flaviramulus multivorans</name>
    <dbReference type="NCBI Taxonomy" id="1304750"/>
    <lineage>
        <taxon>Bacteria</taxon>
        <taxon>Pseudomonadati</taxon>
        <taxon>Bacteroidota</taxon>
        <taxon>Flavobacteriia</taxon>
        <taxon>Flavobacteriales</taxon>
        <taxon>Flavobacteriaceae</taxon>
        <taxon>Flaviramulus</taxon>
    </lineage>
</organism>
<keyword evidence="1" id="KW-1133">Transmembrane helix</keyword>
<protein>
    <submittedName>
        <fullName evidence="2">DUF6090 family protein</fullName>
    </submittedName>
</protein>
<sequence>MIKFFRKFRQNLLLEGKTGKYFKYAIGEIILVVIGILIALQINNANENRKSAKQENLYLNRLLSENNDDIMTFKNNIADLEKGIETIENLSIALNSANSNDEALIVAANDFFGYGSIYPIFSSSTSTFDDLSSTGNLKVIRNSGLRDELVKHYAKHKQVAEWIRIGTEWALPNDAPFTYNNSIMRFEPVSAFLFGEQNSSELADHLRNKKVEYINNAAVHFWINKDAIDKLEKLITDTKGIINLINKELEK</sequence>
<feature type="transmembrane region" description="Helical" evidence="1">
    <location>
        <begin position="21"/>
        <end position="42"/>
    </location>
</feature>
<accession>A0ABS9IJX7</accession>
<comment type="caution">
    <text evidence="2">The sequence shown here is derived from an EMBL/GenBank/DDBJ whole genome shotgun (WGS) entry which is preliminary data.</text>
</comment>
<dbReference type="InterPro" id="IPR045749">
    <property type="entry name" value="DUF6090"/>
</dbReference>
<dbReference type="EMBL" id="JAKKDV010000003">
    <property type="protein sequence ID" value="MCF7560923.1"/>
    <property type="molecule type" value="Genomic_DNA"/>
</dbReference>
<dbReference type="Pfam" id="PF19578">
    <property type="entry name" value="DUF6090"/>
    <property type="match status" value="1"/>
</dbReference>
<name>A0ABS9IJX7_9FLAO</name>
<dbReference type="RefSeq" id="WP_237231602.1">
    <property type="nucleotide sequence ID" value="NZ_JAKKDV010000003.1"/>
</dbReference>
<keyword evidence="3" id="KW-1185">Reference proteome</keyword>
<keyword evidence="1" id="KW-0812">Transmembrane</keyword>
<evidence type="ECO:0000313" key="3">
    <source>
        <dbReference type="Proteomes" id="UP001200022"/>
    </source>
</evidence>
<dbReference type="Proteomes" id="UP001200022">
    <property type="component" value="Unassembled WGS sequence"/>
</dbReference>
<proteinExistence type="predicted"/>
<keyword evidence="1" id="KW-0472">Membrane</keyword>
<gene>
    <name evidence="2" type="ORF">L3X39_09775</name>
</gene>
<reference evidence="2 3" key="1">
    <citation type="submission" date="2022-01" db="EMBL/GenBank/DDBJ databases">
        <title>Draft genome sequence of Sabulilitoribacter multivorans KCTC 32326.</title>
        <authorList>
            <person name="Oh J.-S."/>
        </authorList>
    </citation>
    <scope>NUCLEOTIDE SEQUENCE [LARGE SCALE GENOMIC DNA]</scope>
    <source>
        <strain evidence="2 3">M-M16</strain>
    </source>
</reference>
<evidence type="ECO:0000256" key="1">
    <source>
        <dbReference type="SAM" id="Phobius"/>
    </source>
</evidence>